<accession>A0A6B8RLJ8</accession>
<feature type="domain" description="Copper amine oxidase-like N-terminal" evidence="2">
    <location>
        <begin position="1081"/>
        <end position="1186"/>
    </location>
</feature>
<feature type="coiled-coil region" evidence="1">
    <location>
        <begin position="822"/>
        <end position="932"/>
    </location>
</feature>
<dbReference type="EMBL" id="CP034235">
    <property type="protein sequence ID" value="QGQ96634.1"/>
    <property type="molecule type" value="Genomic_DNA"/>
</dbReference>
<evidence type="ECO:0000313" key="4">
    <source>
        <dbReference type="Proteomes" id="UP000426246"/>
    </source>
</evidence>
<name>A0A6B8RLJ8_9BACL</name>
<dbReference type="InterPro" id="IPR036582">
    <property type="entry name" value="Mao_N_sf"/>
</dbReference>
<dbReference type="KEGG" id="ppsc:EHS13_18005"/>
<gene>
    <name evidence="3" type="ORF">EHS13_18005</name>
</gene>
<dbReference type="RefSeq" id="WP_155701707.1">
    <property type="nucleotide sequence ID" value="NZ_CP034235.1"/>
</dbReference>
<dbReference type="Gene3D" id="3.30.457.10">
    <property type="entry name" value="Copper amine oxidase-like, N-terminal domain"/>
    <property type="match status" value="1"/>
</dbReference>
<proteinExistence type="predicted"/>
<dbReference type="OrthoDB" id="2379205at2"/>
<dbReference type="SUPFAM" id="SSF55383">
    <property type="entry name" value="Copper amine oxidase, domain N"/>
    <property type="match status" value="1"/>
</dbReference>
<reference evidence="4" key="1">
    <citation type="submission" date="2018-11" db="EMBL/GenBank/DDBJ databases">
        <title>Complete genome sequence of Paenibacillus sp. ML311-T8.</title>
        <authorList>
            <person name="Nam Y.-D."/>
            <person name="Kang J."/>
            <person name="Chung W.-H."/>
            <person name="Park Y.S."/>
        </authorList>
    </citation>
    <scope>NUCLEOTIDE SEQUENCE [LARGE SCALE GENOMIC DNA]</scope>
    <source>
        <strain evidence="4">ML311-T8</strain>
    </source>
</reference>
<dbReference type="Proteomes" id="UP000426246">
    <property type="component" value="Chromosome"/>
</dbReference>
<protein>
    <recommendedName>
        <fullName evidence="2">Copper amine oxidase-like N-terminal domain-containing protein</fullName>
    </recommendedName>
</protein>
<organism evidence="3 4">
    <name type="scientific">Paenibacillus psychroresistens</name>
    <dbReference type="NCBI Taxonomy" id="1778678"/>
    <lineage>
        <taxon>Bacteria</taxon>
        <taxon>Bacillati</taxon>
        <taxon>Bacillota</taxon>
        <taxon>Bacilli</taxon>
        <taxon>Bacillales</taxon>
        <taxon>Paenibacillaceae</taxon>
        <taxon>Paenibacillus</taxon>
    </lineage>
</organism>
<dbReference type="InterPro" id="IPR012854">
    <property type="entry name" value="Cu_amine_oxidase-like_N"/>
</dbReference>
<sequence>MLKKIGLLCCLLLLLQTHIPQKNLYAASILSLEDVIKRGLKQDQDLKDLQENLNQKKYEQTQAQQAIQDQADRDASSVAKPHSLSKDIDLAMKIPTARGGYSLAMSAVEDKQRQVTANITKLYIKTFQAMRVVPKVQLKLDAANKALKDTQTKLKFGIGTQDDVKEAEKAIEQANSELKLMQLDYKNSKIELGEIIGQNLEQDDFIFEVKPTYAKLSQSLIWQLIHLAEKTDMELLTNVSSRKLAEEKVNSTRNLYASKFGSGVMVPLNSLYNAQTVDSELLTTYYDQLLVDVKQQWGGNFLFPIPVTPFVMPIPKSMLQGEYDGLRYFDDIKYSLPISTLAMNKARATESQTRKSLILKIKKTYLDTKTAEENYAQALKAAEEVKLSMKAADKKLKTGILSKEEYIKLQEATETINDNVVTNQLSYQAALTQLDLDTSGALDRNIVPGILPWKTIDSGLDPLNKVPPVANPVIGSWSLKTIADNLTVDFSIKVDKNLKATHYALLTSDNQLIGSKLKLTSKIRHLSFMFNDPSKLKVVLYKKDTIIATALIDGLGAKGDLLQGDKVIKATDIKPSKVDKEAGTLLIGTYKINLEKLTNASLLAAQETMKKTGQGMYYKSEFSSGAWIGIDKVTDMDSINTSTGAKPVKASEIEQLKFTVVINDVGQIASVQTPEELQSALAELIQEQQQLKVDNTVAIAANKAETAASLSLQLKEIEAQIAFTQALIKGDADEAAKQMAIMNTPAAALSALPSNTAEASAAAKADLNSELAELTANLQQAQTNGDATLTEQLKLSITSTSTQIMKLQQSMDEAAKTNLAQSQAADAALADLQTEKTNLQNSLKQANEQGKKELTKQLQQQLNELSLKITAAEEKSEQAQIIVAQDNAAKQGVVEIPVASDETKLAELDKQLALIEEQIKQAQQKSDKSAVQELQLNSLQLEMDKAIIDSGLGEQIAVFEAAQLSLQKLADEAVKKGDSASFDELKKLKASNDIALQLALKSELFLNKANLEDSLAELKANGQANPLIEAEIIKITNQIVDNEKSKYSKEQLQKLAQLTKEIQTATNNQIQVLPVEKLISQGINIPLELPPVIIKGTTYITVRPLSEAFKSTVVWDDSDQTVTITNDQTTIICQIDNPIASVNGNEVRLTEPPRLLEHRTIVPLRFIVESLGLTIAWQDLTQTIEISGL</sequence>
<dbReference type="Gene3D" id="1.20.1600.10">
    <property type="entry name" value="Outer membrane efflux proteins (OEP)"/>
    <property type="match status" value="2"/>
</dbReference>
<evidence type="ECO:0000256" key="1">
    <source>
        <dbReference type="SAM" id="Coils"/>
    </source>
</evidence>
<dbReference type="SUPFAM" id="SSF56954">
    <property type="entry name" value="Outer membrane efflux proteins (OEP)"/>
    <property type="match status" value="2"/>
</dbReference>
<dbReference type="AlphaFoldDB" id="A0A6B8RLJ8"/>
<feature type="coiled-coil region" evidence="1">
    <location>
        <begin position="164"/>
        <end position="191"/>
    </location>
</feature>
<feature type="coiled-coil region" evidence="1">
    <location>
        <begin position="757"/>
        <end position="784"/>
    </location>
</feature>
<evidence type="ECO:0000313" key="3">
    <source>
        <dbReference type="EMBL" id="QGQ96634.1"/>
    </source>
</evidence>
<evidence type="ECO:0000259" key="2">
    <source>
        <dbReference type="Pfam" id="PF07833"/>
    </source>
</evidence>
<dbReference type="PANTHER" id="PTHR23159">
    <property type="entry name" value="CENTROSOMAL PROTEIN 2"/>
    <property type="match status" value="1"/>
</dbReference>
<keyword evidence="1" id="KW-0175">Coiled coil</keyword>
<feature type="coiled-coil region" evidence="1">
    <location>
        <begin position="700"/>
        <end position="727"/>
    </location>
</feature>
<dbReference type="GO" id="GO:0015562">
    <property type="term" value="F:efflux transmembrane transporter activity"/>
    <property type="evidence" value="ECO:0007669"/>
    <property type="project" value="InterPro"/>
</dbReference>
<dbReference type="PANTHER" id="PTHR23159:SF31">
    <property type="entry name" value="CENTROSOME-ASSOCIATED PROTEIN CEP250 ISOFORM X1"/>
    <property type="match status" value="1"/>
</dbReference>
<dbReference type="Pfam" id="PF07833">
    <property type="entry name" value="Cu_amine_oxidN1"/>
    <property type="match status" value="1"/>
</dbReference>
<keyword evidence="4" id="KW-1185">Reference proteome</keyword>